<accession>A0A4Y9SM64</accession>
<dbReference type="AlphaFoldDB" id="A0A4Y9SM64"/>
<evidence type="ECO:0008006" key="5">
    <source>
        <dbReference type="Google" id="ProtNLM"/>
    </source>
</evidence>
<gene>
    <name evidence="3" type="ORF">E4L96_03450</name>
</gene>
<dbReference type="OrthoDB" id="8704585at2"/>
<feature type="signal peptide" evidence="2">
    <location>
        <begin position="1"/>
        <end position="19"/>
    </location>
</feature>
<reference evidence="3 4" key="1">
    <citation type="submission" date="2019-03" db="EMBL/GenBank/DDBJ databases">
        <title>Draft Genome Sequence of Massilia arenosa sp. nov., a Novel Massilia Species Isolated from a Sandy-loam Maize Soil.</title>
        <authorList>
            <person name="Raths R."/>
            <person name="Peta V."/>
            <person name="Bucking H."/>
        </authorList>
    </citation>
    <scope>NUCLEOTIDE SEQUENCE [LARGE SCALE GENOMIC DNA]</scope>
    <source>
        <strain evidence="3 4">MC02</strain>
    </source>
</reference>
<dbReference type="Proteomes" id="UP000298438">
    <property type="component" value="Unassembled WGS sequence"/>
</dbReference>
<proteinExistence type="predicted"/>
<feature type="compositionally biased region" description="Basic and acidic residues" evidence="1">
    <location>
        <begin position="142"/>
        <end position="151"/>
    </location>
</feature>
<keyword evidence="2" id="KW-0732">Signal</keyword>
<evidence type="ECO:0000313" key="3">
    <source>
        <dbReference type="EMBL" id="TFW27638.1"/>
    </source>
</evidence>
<evidence type="ECO:0000313" key="4">
    <source>
        <dbReference type="Proteomes" id="UP000298438"/>
    </source>
</evidence>
<sequence length="186" mass="19650">MRFAASALVLALAAAPSFATPVMEMRAQDLLMMAPDLKKSLNLTPNQHTLWQQVEGKTQALLRARAQRHQALQQAALKAAQTPKAELRELVPAIDSEEQAMLAENRQIREWWLAVNDALDDTQRQAVLNLLAEQLQKAGFDGPREGGRGERSGGSGPHGGMGGGRRGGGMSGSMGGGLPGGGSGGF</sequence>
<protein>
    <recommendedName>
        <fullName evidence="5">Periplasmic heavy metal sensor</fullName>
    </recommendedName>
</protein>
<keyword evidence="4" id="KW-1185">Reference proteome</keyword>
<feature type="region of interest" description="Disordered" evidence="1">
    <location>
        <begin position="139"/>
        <end position="186"/>
    </location>
</feature>
<name>A0A4Y9SM64_9BURK</name>
<feature type="chain" id="PRO_5021487632" description="Periplasmic heavy metal sensor" evidence="2">
    <location>
        <begin position="20"/>
        <end position="186"/>
    </location>
</feature>
<evidence type="ECO:0000256" key="2">
    <source>
        <dbReference type="SAM" id="SignalP"/>
    </source>
</evidence>
<feature type="compositionally biased region" description="Gly residues" evidence="1">
    <location>
        <begin position="152"/>
        <end position="186"/>
    </location>
</feature>
<evidence type="ECO:0000256" key="1">
    <source>
        <dbReference type="SAM" id="MobiDB-lite"/>
    </source>
</evidence>
<comment type="caution">
    <text evidence="3">The sequence shown here is derived from an EMBL/GenBank/DDBJ whole genome shotgun (WGS) entry which is preliminary data.</text>
</comment>
<dbReference type="EMBL" id="SPVF01000049">
    <property type="protein sequence ID" value="TFW27638.1"/>
    <property type="molecule type" value="Genomic_DNA"/>
</dbReference>
<organism evidence="3 4">
    <name type="scientific">Zemynaea arenosa</name>
    <dbReference type="NCBI Taxonomy" id="2561931"/>
    <lineage>
        <taxon>Bacteria</taxon>
        <taxon>Pseudomonadati</taxon>
        <taxon>Pseudomonadota</taxon>
        <taxon>Betaproteobacteria</taxon>
        <taxon>Burkholderiales</taxon>
        <taxon>Oxalobacteraceae</taxon>
        <taxon>Telluria group</taxon>
        <taxon>Zemynaea</taxon>
    </lineage>
</organism>